<dbReference type="SUPFAM" id="SSF46785">
    <property type="entry name" value="Winged helix' DNA-binding domain"/>
    <property type="match status" value="1"/>
</dbReference>
<feature type="domain" description="HTH asnC-type" evidence="4">
    <location>
        <begin position="9"/>
        <end position="69"/>
    </location>
</feature>
<reference evidence="5 6" key="1">
    <citation type="submission" date="2024-02" db="EMBL/GenBank/DDBJ databases">
        <title>The Genome Sequence of Enterococcus sp. DIV0159.</title>
        <authorList>
            <person name="Earl A."/>
            <person name="Manson A."/>
            <person name="Gilmore M."/>
            <person name="Sanders J."/>
            <person name="Shea T."/>
            <person name="Howe W."/>
            <person name="Livny J."/>
            <person name="Cuomo C."/>
            <person name="Neafsey D."/>
            <person name="Birren B."/>
        </authorList>
    </citation>
    <scope>NUCLEOTIDE SEQUENCE [LARGE SCALE GENOMIC DNA]</scope>
    <source>
        <strain evidence="5 6">665A</strain>
    </source>
</reference>
<organism evidence="5 6">
    <name type="scientific">Candidatus Enterococcus ferrettii</name>
    <dbReference type="NCBI Taxonomy" id="2815324"/>
    <lineage>
        <taxon>Bacteria</taxon>
        <taxon>Bacillati</taxon>
        <taxon>Bacillota</taxon>
        <taxon>Bacilli</taxon>
        <taxon>Lactobacillales</taxon>
        <taxon>Enterococcaceae</taxon>
        <taxon>Enterococcus</taxon>
    </lineage>
</organism>
<dbReference type="InterPro" id="IPR000485">
    <property type="entry name" value="AsnC-type_HTH_dom"/>
</dbReference>
<keyword evidence="3" id="KW-0804">Transcription</keyword>
<dbReference type="PROSITE" id="PS50956">
    <property type="entry name" value="HTH_ASNC_2"/>
    <property type="match status" value="1"/>
</dbReference>
<evidence type="ECO:0000313" key="5">
    <source>
        <dbReference type="EMBL" id="MEO1768739.1"/>
    </source>
</evidence>
<dbReference type="Gene3D" id="1.10.10.10">
    <property type="entry name" value="Winged helix-like DNA-binding domain superfamily/Winged helix DNA-binding domain"/>
    <property type="match status" value="1"/>
</dbReference>
<keyword evidence="2" id="KW-0238">DNA-binding</keyword>
<evidence type="ECO:0000256" key="2">
    <source>
        <dbReference type="ARBA" id="ARBA00023125"/>
    </source>
</evidence>
<dbReference type="PANTHER" id="PTHR30154">
    <property type="entry name" value="LEUCINE-RESPONSIVE REGULATORY PROTEIN"/>
    <property type="match status" value="1"/>
</dbReference>
<accession>A0ABV0EJI9</accession>
<gene>
    <name evidence="5" type="ORF">JZO67_000678</name>
</gene>
<name>A0ABV0EJI9_9ENTE</name>
<keyword evidence="1" id="KW-0805">Transcription regulation</keyword>
<dbReference type="SMART" id="SM00344">
    <property type="entry name" value="HTH_ASNC"/>
    <property type="match status" value="1"/>
</dbReference>
<dbReference type="Gene3D" id="3.30.70.920">
    <property type="match status" value="1"/>
</dbReference>
<dbReference type="InterPro" id="IPR019888">
    <property type="entry name" value="Tscrpt_reg_AsnC-like"/>
</dbReference>
<dbReference type="PRINTS" id="PR00033">
    <property type="entry name" value="HTHASNC"/>
</dbReference>
<evidence type="ECO:0000313" key="6">
    <source>
        <dbReference type="Proteomes" id="UP000664357"/>
    </source>
</evidence>
<dbReference type="InterPro" id="IPR036390">
    <property type="entry name" value="WH_DNA-bd_sf"/>
</dbReference>
<proteinExistence type="predicted"/>
<evidence type="ECO:0000256" key="3">
    <source>
        <dbReference type="ARBA" id="ARBA00023163"/>
    </source>
</evidence>
<evidence type="ECO:0000256" key="1">
    <source>
        <dbReference type="ARBA" id="ARBA00023015"/>
    </source>
</evidence>
<sequence>MNKEHMKYFDDIDYHIIKLLKDDARMSSSKIANKLGINERTARRRVDRLLETGAMRITAILDPNDFGYTNIVDMYMHVEEEKYEQTLTQFKANSSVAYVAKGWGDDNLIIQSRFKSSEEMNSFLNEFVANLEGVKLSHYVMVPKILSNIDSWMPNEEDFKQTNKLDQK</sequence>
<dbReference type="PANTHER" id="PTHR30154:SF34">
    <property type="entry name" value="TRANSCRIPTIONAL REGULATOR AZLB"/>
    <property type="match status" value="1"/>
</dbReference>
<dbReference type="Proteomes" id="UP000664357">
    <property type="component" value="Unassembled WGS sequence"/>
</dbReference>
<evidence type="ECO:0000259" key="4">
    <source>
        <dbReference type="PROSITE" id="PS50956"/>
    </source>
</evidence>
<dbReference type="RefSeq" id="WP_207700842.1">
    <property type="nucleotide sequence ID" value="NZ_JAFREL020000001.1"/>
</dbReference>
<dbReference type="InterPro" id="IPR036388">
    <property type="entry name" value="WH-like_DNA-bd_sf"/>
</dbReference>
<keyword evidence="6" id="KW-1185">Reference proteome</keyword>
<protein>
    <recommendedName>
        <fullName evidence="4">HTH asnC-type domain-containing protein</fullName>
    </recommendedName>
</protein>
<comment type="caution">
    <text evidence="5">The sequence shown here is derived from an EMBL/GenBank/DDBJ whole genome shotgun (WGS) entry which is preliminary data.</text>
</comment>
<dbReference type="Pfam" id="PF13404">
    <property type="entry name" value="HTH_AsnC-type"/>
    <property type="match status" value="1"/>
</dbReference>
<dbReference type="EMBL" id="JAFREL020000001">
    <property type="protein sequence ID" value="MEO1768739.1"/>
    <property type="molecule type" value="Genomic_DNA"/>
</dbReference>